<dbReference type="PANTHER" id="PTHR31286:SF167">
    <property type="entry name" value="OS09G0268800 PROTEIN"/>
    <property type="match status" value="1"/>
</dbReference>
<keyword evidence="4" id="KW-1185">Reference proteome</keyword>
<protein>
    <recommendedName>
        <fullName evidence="2">CCHC-type domain-containing protein</fullName>
    </recommendedName>
</protein>
<dbReference type="AlphaFoldDB" id="A0A7J9MQ80"/>
<dbReference type="PANTHER" id="PTHR31286">
    <property type="entry name" value="GLYCINE-RICH CELL WALL STRUCTURAL PROTEIN 1.8-LIKE"/>
    <property type="match status" value="1"/>
</dbReference>
<feature type="domain" description="CCHC-type" evidence="2">
    <location>
        <begin position="119"/>
        <end position="134"/>
    </location>
</feature>
<dbReference type="Pfam" id="PF14392">
    <property type="entry name" value="zf-CCHC_4"/>
    <property type="match status" value="1"/>
</dbReference>
<dbReference type="PROSITE" id="PS50158">
    <property type="entry name" value="ZF_CCHC"/>
    <property type="match status" value="1"/>
</dbReference>
<evidence type="ECO:0000256" key="1">
    <source>
        <dbReference type="PROSITE-ProRule" id="PRU00047"/>
    </source>
</evidence>
<proteinExistence type="predicted"/>
<keyword evidence="1" id="KW-0479">Metal-binding</keyword>
<comment type="caution">
    <text evidence="3">The sequence shown here is derived from an EMBL/GenBank/DDBJ whole genome shotgun (WGS) entry which is preliminary data.</text>
</comment>
<dbReference type="GO" id="GO:0003676">
    <property type="term" value="F:nucleic acid binding"/>
    <property type="evidence" value="ECO:0007669"/>
    <property type="project" value="InterPro"/>
</dbReference>
<evidence type="ECO:0000313" key="4">
    <source>
        <dbReference type="Proteomes" id="UP000593576"/>
    </source>
</evidence>
<dbReference type="Proteomes" id="UP000593576">
    <property type="component" value="Unassembled WGS sequence"/>
</dbReference>
<evidence type="ECO:0000259" key="2">
    <source>
        <dbReference type="PROSITE" id="PS50158"/>
    </source>
</evidence>
<evidence type="ECO:0000313" key="3">
    <source>
        <dbReference type="EMBL" id="MBA0873305.1"/>
    </source>
</evidence>
<name>A0A7J9MQ80_GOSSC</name>
<reference evidence="3 4" key="1">
    <citation type="journal article" date="2019" name="Genome Biol. Evol.">
        <title>Insights into the evolution of the New World diploid cottons (Gossypium, subgenus Houzingenia) based on genome sequencing.</title>
        <authorList>
            <person name="Grover C.E."/>
            <person name="Arick M.A. 2nd"/>
            <person name="Thrash A."/>
            <person name="Conover J.L."/>
            <person name="Sanders W.S."/>
            <person name="Peterson D.G."/>
            <person name="Frelichowski J.E."/>
            <person name="Scheffler J.A."/>
            <person name="Scheffler B.E."/>
            <person name="Wendel J.F."/>
        </authorList>
    </citation>
    <scope>NUCLEOTIDE SEQUENCE [LARGE SCALE GENOMIC DNA]</scope>
    <source>
        <strain evidence="3">1</strain>
        <tissue evidence="3">Leaf</tissue>
    </source>
</reference>
<organism evidence="3 4">
    <name type="scientific">Gossypium schwendimanii</name>
    <name type="common">Cotton</name>
    <dbReference type="NCBI Taxonomy" id="34291"/>
    <lineage>
        <taxon>Eukaryota</taxon>
        <taxon>Viridiplantae</taxon>
        <taxon>Streptophyta</taxon>
        <taxon>Embryophyta</taxon>
        <taxon>Tracheophyta</taxon>
        <taxon>Spermatophyta</taxon>
        <taxon>Magnoliopsida</taxon>
        <taxon>eudicotyledons</taxon>
        <taxon>Gunneridae</taxon>
        <taxon>Pentapetalae</taxon>
        <taxon>rosids</taxon>
        <taxon>malvids</taxon>
        <taxon>Malvales</taxon>
        <taxon>Malvaceae</taxon>
        <taxon>Malvoideae</taxon>
        <taxon>Gossypium</taxon>
    </lineage>
</organism>
<gene>
    <name evidence="3" type="ORF">Goshw_000636</name>
</gene>
<dbReference type="InterPro" id="IPR025836">
    <property type="entry name" value="Zn_knuckle_CX2CX4HX4C"/>
</dbReference>
<dbReference type="OrthoDB" id="999041at2759"/>
<accession>A0A7J9MQ80</accession>
<keyword evidence="1" id="KW-0862">Zinc</keyword>
<dbReference type="InterPro" id="IPR040256">
    <property type="entry name" value="At4g02000-like"/>
</dbReference>
<keyword evidence="1" id="KW-0863">Zinc-finger</keyword>
<dbReference type="GO" id="GO:0008270">
    <property type="term" value="F:zinc ion binding"/>
    <property type="evidence" value="ECO:0007669"/>
    <property type="project" value="UniProtKB-KW"/>
</dbReference>
<dbReference type="EMBL" id="JABFAF010000013">
    <property type="protein sequence ID" value="MBA0873305.1"/>
    <property type="molecule type" value="Genomic_DNA"/>
</dbReference>
<sequence length="183" mass="20787">MGESGGNGREKRDEISLLTEELIQLSVKGSKVILIEKPTLICTIWTEKLYNPEIRRIFGVDYGGKTMAVPEKSEISGEWCRLKINLNVQKPLQRGIFVSMDNMNKWWIYFKYEKLPMFCFGCGRVGHGLSDCSELNPVRAQCSYTGGSKVEAIKDKITGKVNSLKGMMHERLQLSGEEKMMKK</sequence>
<dbReference type="InterPro" id="IPR001878">
    <property type="entry name" value="Znf_CCHC"/>
</dbReference>